<evidence type="ECO:0000313" key="7">
    <source>
        <dbReference type="EMBL" id="ATX70663.1"/>
    </source>
</evidence>
<dbReference type="OrthoDB" id="9804377at2"/>
<dbReference type="EC" id="2.7.6.2" evidence="5"/>
<dbReference type="GO" id="GO:0005524">
    <property type="term" value="F:ATP binding"/>
    <property type="evidence" value="ECO:0007669"/>
    <property type="project" value="UniProtKB-KW"/>
</dbReference>
<keyword evidence="3 7" id="KW-0418">Kinase</keyword>
<evidence type="ECO:0000256" key="3">
    <source>
        <dbReference type="ARBA" id="ARBA00022777"/>
    </source>
</evidence>
<dbReference type="SMART" id="SM00983">
    <property type="entry name" value="TPK_B1_binding"/>
    <property type="match status" value="1"/>
</dbReference>
<dbReference type="InterPro" id="IPR007371">
    <property type="entry name" value="TPK_catalytic"/>
</dbReference>
<reference evidence="7 8" key="1">
    <citation type="submission" date="2017-11" db="EMBL/GenBank/DDBJ databases">
        <title>Complete genome sequence of Spiroplasma clarkii CN-5 (DSM 19994).</title>
        <authorList>
            <person name="Tsai Y.-M."/>
            <person name="Chang A."/>
            <person name="Lo W.-S."/>
            <person name="Kuo C.-H."/>
        </authorList>
    </citation>
    <scope>NUCLEOTIDE SEQUENCE [LARGE SCALE GENOMIC DNA]</scope>
    <source>
        <strain evidence="7 8">CN-5</strain>
    </source>
</reference>
<dbReference type="RefSeq" id="WP_100254224.1">
    <property type="nucleotide sequence ID" value="NZ_CP015819.1"/>
</dbReference>
<keyword evidence="8" id="KW-1185">Reference proteome</keyword>
<evidence type="ECO:0000259" key="6">
    <source>
        <dbReference type="SMART" id="SM00983"/>
    </source>
</evidence>
<dbReference type="AlphaFoldDB" id="A0A1Y0KZN4"/>
<dbReference type="PANTHER" id="PTHR41299">
    <property type="entry name" value="THIAMINE PYROPHOSPHOKINASE"/>
    <property type="match status" value="1"/>
</dbReference>
<dbReference type="GO" id="GO:0030975">
    <property type="term" value="F:thiamine binding"/>
    <property type="evidence" value="ECO:0007669"/>
    <property type="project" value="InterPro"/>
</dbReference>
<dbReference type="InterPro" id="IPR036759">
    <property type="entry name" value="TPK_catalytic_sf"/>
</dbReference>
<dbReference type="GO" id="GO:0006772">
    <property type="term" value="P:thiamine metabolic process"/>
    <property type="evidence" value="ECO:0007669"/>
    <property type="project" value="UniProtKB-UniRule"/>
</dbReference>
<organism evidence="7 8">
    <name type="scientific">Spiroplasma clarkii</name>
    <dbReference type="NCBI Taxonomy" id="2139"/>
    <lineage>
        <taxon>Bacteria</taxon>
        <taxon>Bacillati</taxon>
        <taxon>Mycoplasmatota</taxon>
        <taxon>Mollicutes</taxon>
        <taxon>Entomoplasmatales</taxon>
        <taxon>Spiroplasmataceae</taxon>
        <taxon>Spiroplasma</taxon>
    </lineage>
</organism>
<keyword evidence="2" id="KW-0547">Nucleotide-binding</keyword>
<proteinExistence type="predicted"/>
<dbReference type="InterPro" id="IPR007373">
    <property type="entry name" value="Thiamin_PyroPKinase_B1-bd"/>
</dbReference>
<dbReference type="Gene3D" id="3.40.50.10240">
    <property type="entry name" value="Thiamin pyrophosphokinase, catalytic domain"/>
    <property type="match status" value="1"/>
</dbReference>
<dbReference type="SUPFAM" id="SSF63862">
    <property type="entry name" value="Thiamin pyrophosphokinase, substrate-binding domain"/>
    <property type="match status" value="1"/>
</dbReference>
<dbReference type="GO" id="GO:0009229">
    <property type="term" value="P:thiamine diphosphate biosynthetic process"/>
    <property type="evidence" value="ECO:0007669"/>
    <property type="project" value="InterPro"/>
</dbReference>
<evidence type="ECO:0000256" key="2">
    <source>
        <dbReference type="ARBA" id="ARBA00022741"/>
    </source>
</evidence>
<name>A0A1Y0KZN4_9MOLU</name>
<evidence type="ECO:0000256" key="4">
    <source>
        <dbReference type="ARBA" id="ARBA00022840"/>
    </source>
</evidence>
<evidence type="ECO:0000313" key="8">
    <source>
        <dbReference type="Proteomes" id="UP000231179"/>
    </source>
</evidence>
<dbReference type="InterPro" id="IPR036371">
    <property type="entry name" value="TPK_B1-bd_sf"/>
</dbReference>
<dbReference type="InterPro" id="IPR006282">
    <property type="entry name" value="Thi_PPkinase"/>
</dbReference>
<keyword evidence="4" id="KW-0067">ATP-binding</keyword>
<dbReference type="KEGG" id="scla:SCLARK_00540"/>
<dbReference type="InterPro" id="IPR053149">
    <property type="entry name" value="TPK"/>
</dbReference>
<dbReference type="SUPFAM" id="SSF63999">
    <property type="entry name" value="Thiamin pyrophosphokinase, catalytic domain"/>
    <property type="match status" value="1"/>
</dbReference>
<dbReference type="PANTHER" id="PTHR41299:SF1">
    <property type="entry name" value="THIAMINE PYROPHOSPHOKINASE"/>
    <property type="match status" value="1"/>
</dbReference>
<keyword evidence="1" id="KW-0808">Transferase</keyword>
<dbReference type="EMBL" id="CP024870">
    <property type="protein sequence ID" value="ATX70663.1"/>
    <property type="molecule type" value="Genomic_DNA"/>
</dbReference>
<dbReference type="CDD" id="cd07995">
    <property type="entry name" value="TPK"/>
    <property type="match status" value="1"/>
</dbReference>
<dbReference type="NCBIfam" id="TIGR01378">
    <property type="entry name" value="thi_PPkinase"/>
    <property type="match status" value="1"/>
</dbReference>
<dbReference type="Pfam" id="PF04263">
    <property type="entry name" value="TPK_catalytic"/>
    <property type="match status" value="1"/>
</dbReference>
<accession>A0A1Y0KZN4</accession>
<protein>
    <recommendedName>
        <fullName evidence="5">Thiamine diphosphokinase</fullName>
        <ecNumber evidence="5">2.7.6.2</ecNumber>
    </recommendedName>
</protein>
<dbReference type="Proteomes" id="UP000231179">
    <property type="component" value="Chromosome"/>
</dbReference>
<sequence length="205" mass="23363">MKTKFLIVTCETQLDFSYYQKDFFIIGVERGCLDLIGKNIKMDLAVSDFDQVLASELTQIQEQAKSFEKLDCQKDNLDGTYAIKKAYELGATEIVFVAKPTNRVDMNLTILEYCYKYHVKFLNDNTVAYCLGKGTSTLSFAQYQGYTYITFFPVHETLLTISGLKYNIEDLHLLPNSTRAFSNEFIPNTAGKITTTKPVLVIFNK</sequence>
<gene>
    <name evidence="7" type="primary">thiN</name>
    <name evidence="7" type="ORF">SCLAR_v1c03330</name>
</gene>
<feature type="domain" description="Thiamin pyrophosphokinase thiamin-binding" evidence="6">
    <location>
        <begin position="134"/>
        <end position="201"/>
    </location>
</feature>
<evidence type="ECO:0000256" key="5">
    <source>
        <dbReference type="NCBIfam" id="TIGR01378"/>
    </source>
</evidence>
<dbReference type="GO" id="GO:0004788">
    <property type="term" value="F:thiamine diphosphokinase activity"/>
    <property type="evidence" value="ECO:0007669"/>
    <property type="project" value="UniProtKB-UniRule"/>
</dbReference>
<dbReference type="Pfam" id="PF04265">
    <property type="entry name" value="TPK_B1_binding"/>
    <property type="match status" value="1"/>
</dbReference>
<dbReference type="GO" id="GO:0016301">
    <property type="term" value="F:kinase activity"/>
    <property type="evidence" value="ECO:0007669"/>
    <property type="project" value="UniProtKB-KW"/>
</dbReference>
<evidence type="ECO:0000256" key="1">
    <source>
        <dbReference type="ARBA" id="ARBA00022679"/>
    </source>
</evidence>